<dbReference type="EMBL" id="JAUPFM010000009">
    <property type="protein sequence ID" value="KAK2842089.1"/>
    <property type="molecule type" value="Genomic_DNA"/>
</dbReference>
<comment type="caution">
    <text evidence="2">The sequence shown here is derived from an EMBL/GenBank/DDBJ whole genome shotgun (WGS) entry which is preliminary data.</text>
</comment>
<name>A0AA88MRG6_CHASR</name>
<evidence type="ECO:0000256" key="1">
    <source>
        <dbReference type="SAM" id="MobiDB-lite"/>
    </source>
</evidence>
<feature type="region of interest" description="Disordered" evidence="1">
    <location>
        <begin position="62"/>
        <end position="101"/>
    </location>
</feature>
<protein>
    <submittedName>
        <fullName evidence="2">Uncharacterized protein</fullName>
    </submittedName>
</protein>
<reference evidence="2" key="1">
    <citation type="submission" date="2023-07" db="EMBL/GenBank/DDBJ databases">
        <title>Chromosome-level Genome Assembly of Striped Snakehead (Channa striata).</title>
        <authorList>
            <person name="Liu H."/>
        </authorList>
    </citation>
    <scope>NUCLEOTIDE SEQUENCE</scope>
    <source>
        <strain evidence="2">Gz</strain>
        <tissue evidence="2">Muscle</tissue>
    </source>
</reference>
<proteinExistence type="predicted"/>
<keyword evidence="3" id="KW-1185">Reference proteome</keyword>
<organism evidence="2 3">
    <name type="scientific">Channa striata</name>
    <name type="common">Snakehead murrel</name>
    <name type="synonym">Ophicephalus striatus</name>
    <dbReference type="NCBI Taxonomy" id="64152"/>
    <lineage>
        <taxon>Eukaryota</taxon>
        <taxon>Metazoa</taxon>
        <taxon>Chordata</taxon>
        <taxon>Craniata</taxon>
        <taxon>Vertebrata</taxon>
        <taxon>Euteleostomi</taxon>
        <taxon>Actinopterygii</taxon>
        <taxon>Neopterygii</taxon>
        <taxon>Teleostei</taxon>
        <taxon>Neoteleostei</taxon>
        <taxon>Acanthomorphata</taxon>
        <taxon>Anabantaria</taxon>
        <taxon>Anabantiformes</taxon>
        <taxon>Channoidei</taxon>
        <taxon>Channidae</taxon>
        <taxon>Channa</taxon>
    </lineage>
</organism>
<dbReference type="AlphaFoldDB" id="A0AA88MRG6"/>
<evidence type="ECO:0000313" key="3">
    <source>
        <dbReference type="Proteomes" id="UP001187415"/>
    </source>
</evidence>
<evidence type="ECO:0000313" key="2">
    <source>
        <dbReference type="EMBL" id="KAK2842089.1"/>
    </source>
</evidence>
<dbReference type="Proteomes" id="UP001187415">
    <property type="component" value="Unassembled WGS sequence"/>
</dbReference>
<accession>A0AA88MRG6</accession>
<feature type="compositionally biased region" description="Basic and acidic residues" evidence="1">
    <location>
        <begin position="1"/>
        <end position="12"/>
    </location>
</feature>
<feature type="region of interest" description="Disordered" evidence="1">
    <location>
        <begin position="1"/>
        <end position="26"/>
    </location>
</feature>
<sequence length="101" mass="11042">MTSVRERVDSRGSAHAGGEAEAGDRGWRWTRLRKASRTLNEGPDRNAEKISSKILRTLVSGAADHGTSCTQQQSVSREETMTHRKGAFGPSQAFGNQLRDS</sequence>
<gene>
    <name evidence="2" type="ORF">Q5P01_012289</name>
</gene>